<evidence type="ECO:0000313" key="3">
    <source>
        <dbReference type="Proteomes" id="UP001066276"/>
    </source>
</evidence>
<dbReference type="EMBL" id="JANPWB010000008">
    <property type="protein sequence ID" value="KAJ1161718.1"/>
    <property type="molecule type" value="Genomic_DNA"/>
</dbReference>
<sequence length="125" mass="14073">MCSRYQRDLESNKNPTNQGEVSRSRRECGSSIRPASGVREREASEETNGGVDEDVLERTGETKEPFVPIGDERTGTTREPYVPSGDDACGRPPPVPSKERRKYAVMFLIEDWRGTALRDCHWSAK</sequence>
<keyword evidence="3" id="KW-1185">Reference proteome</keyword>
<reference evidence="2" key="1">
    <citation type="journal article" date="2022" name="bioRxiv">
        <title>Sequencing and chromosome-scale assembly of the giantPleurodeles waltlgenome.</title>
        <authorList>
            <person name="Brown T."/>
            <person name="Elewa A."/>
            <person name="Iarovenko S."/>
            <person name="Subramanian E."/>
            <person name="Araus A.J."/>
            <person name="Petzold A."/>
            <person name="Susuki M."/>
            <person name="Suzuki K.-i.T."/>
            <person name="Hayashi T."/>
            <person name="Toyoda A."/>
            <person name="Oliveira C."/>
            <person name="Osipova E."/>
            <person name="Leigh N.D."/>
            <person name="Simon A."/>
            <person name="Yun M.H."/>
        </authorList>
    </citation>
    <scope>NUCLEOTIDE SEQUENCE</scope>
    <source>
        <strain evidence="2">20211129_DDA</strain>
        <tissue evidence="2">Liver</tissue>
    </source>
</reference>
<evidence type="ECO:0000256" key="1">
    <source>
        <dbReference type="SAM" id="MobiDB-lite"/>
    </source>
</evidence>
<evidence type="ECO:0000313" key="2">
    <source>
        <dbReference type="EMBL" id="KAJ1161718.1"/>
    </source>
</evidence>
<gene>
    <name evidence="2" type="ORF">NDU88_002199</name>
</gene>
<feature type="compositionally biased region" description="Basic and acidic residues" evidence="1">
    <location>
        <begin position="1"/>
        <end position="11"/>
    </location>
</feature>
<feature type="compositionally biased region" description="Polar residues" evidence="1">
    <location>
        <begin position="12"/>
        <end position="21"/>
    </location>
</feature>
<dbReference type="AlphaFoldDB" id="A0AAV7SET9"/>
<feature type="region of interest" description="Disordered" evidence="1">
    <location>
        <begin position="1"/>
        <end position="97"/>
    </location>
</feature>
<dbReference type="Proteomes" id="UP001066276">
    <property type="component" value="Chromosome 4_2"/>
</dbReference>
<accession>A0AAV7SET9</accession>
<organism evidence="2 3">
    <name type="scientific">Pleurodeles waltl</name>
    <name type="common">Iberian ribbed newt</name>
    <dbReference type="NCBI Taxonomy" id="8319"/>
    <lineage>
        <taxon>Eukaryota</taxon>
        <taxon>Metazoa</taxon>
        <taxon>Chordata</taxon>
        <taxon>Craniata</taxon>
        <taxon>Vertebrata</taxon>
        <taxon>Euteleostomi</taxon>
        <taxon>Amphibia</taxon>
        <taxon>Batrachia</taxon>
        <taxon>Caudata</taxon>
        <taxon>Salamandroidea</taxon>
        <taxon>Salamandridae</taxon>
        <taxon>Pleurodelinae</taxon>
        <taxon>Pleurodeles</taxon>
    </lineage>
</organism>
<proteinExistence type="predicted"/>
<protein>
    <submittedName>
        <fullName evidence="2">Uncharacterized protein</fullName>
    </submittedName>
</protein>
<feature type="compositionally biased region" description="Basic and acidic residues" evidence="1">
    <location>
        <begin position="56"/>
        <end position="76"/>
    </location>
</feature>
<name>A0AAV7SET9_PLEWA</name>
<comment type="caution">
    <text evidence="2">The sequence shown here is derived from an EMBL/GenBank/DDBJ whole genome shotgun (WGS) entry which is preliminary data.</text>
</comment>